<gene>
    <name evidence="3" type="ORF">C9J18_12945</name>
    <name evidence="2" type="ORF">CTM96_12385</name>
</gene>
<proteinExistence type="predicted"/>
<reference evidence="4 5" key="1">
    <citation type="submission" date="2018-03" db="EMBL/GenBank/DDBJ databases">
        <title>Whole genome sequencing of Histamine producing bacteria.</title>
        <authorList>
            <person name="Butler K."/>
        </authorList>
    </citation>
    <scope>NUCLEOTIDE SEQUENCE [LARGE SCALE GENOMIC DNA]</scope>
    <source>
        <strain evidence="3 5">FS-6.1</strain>
        <strain evidence="2 4">FS-6.2</strain>
    </source>
</reference>
<dbReference type="RefSeq" id="WP_107191655.1">
    <property type="nucleotide sequence ID" value="NZ_PYMN01000038.1"/>
</dbReference>
<feature type="signal peptide" evidence="1">
    <location>
        <begin position="1"/>
        <end position="19"/>
    </location>
</feature>
<dbReference type="EMBL" id="PYMP01000012">
    <property type="protein sequence ID" value="PSU51097.1"/>
    <property type="molecule type" value="Genomic_DNA"/>
</dbReference>
<evidence type="ECO:0000313" key="2">
    <source>
        <dbReference type="EMBL" id="PSU24729.1"/>
    </source>
</evidence>
<evidence type="ECO:0000313" key="4">
    <source>
        <dbReference type="Proteomes" id="UP000241405"/>
    </source>
</evidence>
<keyword evidence="4" id="KW-1185">Reference proteome</keyword>
<dbReference type="AlphaFoldDB" id="A0A2T3JPX8"/>
<organism evidence="3 5">
    <name type="scientific">Photobacterium phosphoreum</name>
    <dbReference type="NCBI Taxonomy" id="659"/>
    <lineage>
        <taxon>Bacteria</taxon>
        <taxon>Pseudomonadati</taxon>
        <taxon>Pseudomonadota</taxon>
        <taxon>Gammaproteobacteria</taxon>
        <taxon>Vibrionales</taxon>
        <taxon>Vibrionaceae</taxon>
        <taxon>Photobacterium</taxon>
    </lineage>
</organism>
<evidence type="ECO:0000256" key="1">
    <source>
        <dbReference type="SAM" id="SignalP"/>
    </source>
</evidence>
<evidence type="ECO:0000313" key="3">
    <source>
        <dbReference type="EMBL" id="PSU51097.1"/>
    </source>
</evidence>
<evidence type="ECO:0008006" key="6">
    <source>
        <dbReference type="Google" id="ProtNLM"/>
    </source>
</evidence>
<dbReference type="Proteomes" id="UP000241618">
    <property type="component" value="Unassembled WGS sequence"/>
</dbReference>
<sequence>MKTLCIIFIFLLTPQLSFAAIKVGVWKENITPTSSELSDSCMGGYGLPLTNPRCGVTETHDYLSLRALYMASKNTQLSMLVFDTPGIGDSIINDIRQRVNELTDTLDTRNLVIVATHTHAGLDYQGIWGGVDKKYRSRIVDMAAKSIIQAQSTAKFVKTFAAQTRVPVSNRRGWDVVDDSVTTLFFNDRKTNQPIATLVNLSAHPTILDGNNMQYSSDYIDSLRTNIEGKRGGMTIFVNGILGDAQFSTSERTFENAKKIGNLAADAILASEKEKEKVRGSLDVSTISFNHAVTNTAMLQLQKNGVLDINLDDENKISVDLKYVHIGKDISLLTFPGEALSRLGIPIKHEMDGKYKLFVGLANASYGYFIPSDEFGIILDRNTEEMFSMDKYAADKIKQSIDFKLKNQNRSSSLGDSYINVDNKY</sequence>
<protein>
    <recommendedName>
        <fullName evidence="6">Neutral/alkaline non-lysosomal ceramidase N-terminal domain-containing protein</fullName>
    </recommendedName>
</protein>
<comment type="caution">
    <text evidence="3">The sequence shown here is derived from an EMBL/GenBank/DDBJ whole genome shotgun (WGS) entry which is preliminary data.</text>
</comment>
<keyword evidence="1" id="KW-0732">Signal</keyword>
<accession>A0A2T3JPX8</accession>
<feature type="chain" id="PRO_5015699718" description="Neutral/alkaline non-lysosomal ceramidase N-terminal domain-containing protein" evidence="1">
    <location>
        <begin position="20"/>
        <end position="425"/>
    </location>
</feature>
<evidence type="ECO:0000313" key="5">
    <source>
        <dbReference type="Proteomes" id="UP000241618"/>
    </source>
</evidence>
<dbReference type="Proteomes" id="UP000241405">
    <property type="component" value="Unassembled WGS sequence"/>
</dbReference>
<dbReference type="EMBL" id="PYMO01000011">
    <property type="protein sequence ID" value="PSU24729.1"/>
    <property type="molecule type" value="Genomic_DNA"/>
</dbReference>
<name>A0A2T3JPX8_PHOPO</name>